<dbReference type="SUPFAM" id="SSF51395">
    <property type="entry name" value="FMN-linked oxidoreductases"/>
    <property type="match status" value="1"/>
</dbReference>
<dbReference type="GO" id="GO:0010181">
    <property type="term" value="F:FMN binding"/>
    <property type="evidence" value="ECO:0007669"/>
    <property type="project" value="InterPro"/>
</dbReference>
<evidence type="ECO:0000259" key="7">
    <source>
        <dbReference type="Pfam" id="PF00724"/>
    </source>
</evidence>
<evidence type="ECO:0000256" key="5">
    <source>
        <dbReference type="ARBA" id="ARBA00067604"/>
    </source>
</evidence>
<dbReference type="CDD" id="cd02933">
    <property type="entry name" value="OYE_like_FMN"/>
    <property type="match status" value="1"/>
</dbReference>
<evidence type="ECO:0000313" key="8">
    <source>
        <dbReference type="EMBL" id="SGZ52755.1"/>
    </source>
</evidence>
<dbReference type="PANTHER" id="PTHR22893:SF91">
    <property type="entry name" value="NADPH DEHYDROGENASE 2-RELATED"/>
    <property type="match status" value="1"/>
</dbReference>
<dbReference type="Proteomes" id="UP000182334">
    <property type="component" value="Chromosome III"/>
</dbReference>
<dbReference type="GO" id="GO:0003959">
    <property type="term" value="F:NADPH dehydrogenase activity"/>
    <property type="evidence" value="ECO:0007669"/>
    <property type="project" value="TreeGrafter"/>
</dbReference>
<comment type="cofactor">
    <cofactor evidence="1">
        <name>FMN</name>
        <dbReference type="ChEBI" id="CHEBI:58210"/>
    </cofactor>
</comment>
<dbReference type="Pfam" id="PF00724">
    <property type="entry name" value="Oxidored_FMN"/>
    <property type="match status" value="1"/>
</dbReference>
<keyword evidence="3" id="KW-0285">Flavoprotein</keyword>
<comment type="function">
    <text evidence="4">Oxidoreductase that binds mammalian estrogens with high affinity.</text>
</comment>
<dbReference type="GO" id="GO:0042562">
    <property type="term" value="F:hormone binding"/>
    <property type="evidence" value="ECO:0007669"/>
    <property type="project" value="UniProtKB-ARBA"/>
</dbReference>
<comment type="similarity">
    <text evidence="2">Belongs to the NADH:flavin oxidoreductase/NADH oxidase family.</text>
</comment>
<accession>A0A1L0BN92</accession>
<dbReference type="FunFam" id="3.20.20.70:FF:000138">
    <property type="entry name" value="NADPH dehydrogenase 1"/>
    <property type="match status" value="1"/>
</dbReference>
<dbReference type="Gene3D" id="3.20.20.70">
    <property type="entry name" value="Aldolase class I"/>
    <property type="match status" value="1"/>
</dbReference>
<reference evidence="8 9" key="1">
    <citation type="submission" date="2016-10" db="EMBL/GenBank/DDBJ databases">
        <authorList>
            <person name="de Groot N.N."/>
        </authorList>
    </citation>
    <scope>NUCLEOTIDE SEQUENCE [LARGE SCALE GENOMIC DNA]</scope>
    <source>
        <strain evidence="8 9">CBS 141442</strain>
    </source>
</reference>
<evidence type="ECO:0000256" key="3">
    <source>
        <dbReference type="ARBA" id="ARBA00022643"/>
    </source>
</evidence>
<keyword evidence="3" id="KW-0288">FMN</keyword>
<evidence type="ECO:0000256" key="4">
    <source>
        <dbReference type="ARBA" id="ARBA00056646"/>
    </source>
</evidence>
<evidence type="ECO:0000256" key="1">
    <source>
        <dbReference type="ARBA" id="ARBA00001917"/>
    </source>
</evidence>
<keyword evidence="9" id="KW-1185">Reference proteome</keyword>
<protein>
    <recommendedName>
        <fullName evidence="5">Probable NADPH dehydrogenase</fullName>
    </recommendedName>
    <alternativeName>
        <fullName evidence="6">Estrogen-binding protein</fullName>
    </alternativeName>
</protein>
<gene>
    <name evidence="8" type="ORF">SAMEA4029010_CIC11G00000000533</name>
</gene>
<evidence type="ECO:0000256" key="2">
    <source>
        <dbReference type="ARBA" id="ARBA00005979"/>
    </source>
</evidence>
<dbReference type="InterPro" id="IPR013785">
    <property type="entry name" value="Aldolase_TIM"/>
</dbReference>
<dbReference type="PANTHER" id="PTHR22893">
    <property type="entry name" value="NADH OXIDOREDUCTASE-RELATED"/>
    <property type="match status" value="1"/>
</dbReference>
<dbReference type="InterPro" id="IPR001155">
    <property type="entry name" value="OxRdtase_FMN_N"/>
</dbReference>
<sequence>MVAVRALKDTQVFTPTTVGAHTFSNKIVYAPTTRRRALENNVPSDLAAQYYDDRSKFPGSLVITEATIASPRFGMYERVPGIYNDEQVQAWKKITDKVHANGSFASIQLWNLGRVADPKYTKATGYPLVAPSAVYHSDEAKRAAEEAGNPLRELTTQEVEEFVQDFIKAGKNSVAAGFDYVEVHGAHGYLVDQFFNPSTNQRTDKYGGSIENRARFALEVIDGLIAAIGADKVAIRLSPWAKFQNVKAENEDVSPVAQLGYFLGELQKRAKEGKELAYVSIVEPRVSGIVNVDVSEQFGDNSFVRSIWKGVVIKAGNYTYDAPEFKTALEDISDGKTLVAFSRFFTSNPDLVQRLHDGVDLVAYNRDTFYNSDNWGYNTFNASGSNIVFDEAVERQRIPLPIH</sequence>
<dbReference type="InterPro" id="IPR045247">
    <property type="entry name" value="Oye-like"/>
</dbReference>
<dbReference type="OrthoDB" id="276546at2759"/>
<dbReference type="STRING" id="45354.A0A1L0BN92"/>
<dbReference type="AlphaFoldDB" id="A0A1L0BN92"/>
<evidence type="ECO:0000256" key="6">
    <source>
        <dbReference type="ARBA" id="ARBA00075326"/>
    </source>
</evidence>
<dbReference type="EMBL" id="LT635758">
    <property type="protein sequence ID" value="SGZ52755.1"/>
    <property type="molecule type" value="Genomic_DNA"/>
</dbReference>
<proteinExistence type="inferred from homology"/>
<name>A0A1L0BN92_9ASCO</name>
<evidence type="ECO:0000313" key="9">
    <source>
        <dbReference type="Proteomes" id="UP000182334"/>
    </source>
</evidence>
<feature type="domain" description="NADH:flavin oxidoreductase/NADH oxidase N-terminal" evidence="7">
    <location>
        <begin position="12"/>
        <end position="359"/>
    </location>
</feature>
<organism evidence="8 9">
    <name type="scientific">Sungouiella intermedia</name>
    <dbReference type="NCBI Taxonomy" id="45354"/>
    <lineage>
        <taxon>Eukaryota</taxon>
        <taxon>Fungi</taxon>
        <taxon>Dikarya</taxon>
        <taxon>Ascomycota</taxon>
        <taxon>Saccharomycotina</taxon>
        <taxon>Pichiomycetes</taxon>
        <taxon>Metschnikowiaceae</taxon>
        <taxon>Sungouiella</taxon>
    </lineage>
</organism>